<accession>A0AAD3RRZ5</accession>
<dbReference type="InterPro" id="IPR001926">
    <property type="entry name" value="TrpB-like_PALP"/>
</dbReference>
<proteinExistence type="inferred from homology"/>
<comment type="cofactor">
    <cofactor evidence="1">
        <name>pyridoxal 5'-phosphate</name>
        <dbReference type="ChEBI" id="CHEBI:597326"/>
    </cofactor>
</comment>
<gene>
    <name evidence="5" type="ORF">SUGI_1516720</name>
</gene>
<dbReference type="EMBL" id="BSEH01001160">
    <property type="protein sequence ID" value="GLJ59635.1"/>
    <property type="molecule type" value="Genomic_DNA"/>
</dbReference>
<evidence type="ECO:0000313" key="6">
    <source>
        <dbReference type="Proteomes" id="UP001234787"/>
    </source>
</evidence>
<dbReference type="GO" id="GO:0006534">
    <property type="term" value="P:cysteine metabolic process"/>
    <property type="evidence" value="ECO:0007669"/>
    <property type="project" value="UniProtKB-ARBA"/>
</dbReference>
<dbReference type="GO" id="GO:0009069">
    <property type="term" value="P:serine family amino acid metabolic process"/>
    <property type="evidence" value="ECO:0007669"/>
    <property type="project" value="UniProtKB-ARBA"/>
</dbReference>
<dbReference type="InterPro" id="IPR036052">
    <property type="entry name" value="TrpB-like_PALP_sf"/>
</dbReference>
<dbReference type="InterPro" id="IPR050214">
    <property type="entry name" value="Cys_Synth/Cystath_Beta-Synth"/>
</dbReference>
<sequence>MAHYDNTAEEILVACEDKLDAVVAGAGTGGTISGIARKIKERLPKCQLVGVDPVGSILALPEELNKTKQGGTFYEVEGIGYDFIPNGENPTFRQHNEYSSTN</sequence>
<dbReference type="GO" id="GO:0044272">
    <property type="term" value="P:sulfur compound biosynthetic process"/>
    <property type="evidence" value="ECO:0007669"/>
    <property type="project" value="UniProtKB-ARBA"/>
</dbReference>
<evidence type="ECO:0000256" key="3">
    <source>
        <dbReference type="ARBA" id="ARBA00022898"/>
    </source>
</evidence>
<evidence type="ECO:0000259" key="4">
    <source>
        <dbReference type="Pfam" id="PF00291"/>
    </source>
</evidence>
<reference evidence="5" key="1">
    <citation type="submission" date="2022-12" db="EMBL/GenBank/DDBJ databases">
        <title>Chromosome-Level Genome Assembly of Japanese Cedar (Cryptomeriajaponica D. Don).</title>
        <authorList>
            <person name="Fujino T."/>
            <person name="Yamaguchi K."/>
            <person name="Yokoyama T."/>
            <person name="Hamanaka T."/>
            <person name="Harazono Y."/>
            <person name="Kamada H."/>
            <person name="Kobayashi W."/>
            <person name="Ujino-Ihara T."/>
            <person name="Uchiyama K."/>
            <person name="Matsumoto A."/>
            <person name="Izuno A."/>
            <person name="Tsumura Y."/>
            <person name="Toyoda A."/>
            <person name="Shigenobu S."/>
            <person name="Moriguchi Y."/>
            <person name="Ueno S."/>
            <person name="Kasahara M."/>
        </authorList>
    </citation>
    <scope>NUCLEOTIDE SEQUENCE</scope>
</reference>
<dbReference type="FunFam" id="3.40.50.1100:FF:000118">
    <property type="entry name" value="Related to CYS4-cystathionine beta-synthase"/>
    <property type="match status" value="1"/>
</dbReference>
<keyword evidence="3" id="KW-0663">Pyridoxal phosphate</keyword>
<evidence type="ECO:0000256" key="1">
    <source>
        <dbReference type="ARBA" id="ARBA00001933"/>
    </source>
</evidence>
<evidence type="ECO:0000313" key="5">
    <source>
        <dbReference type="EMBL" id="GLJ59635.1"/>
    </source>
</evidence>
<evidence type="ECO:0000256" key="2">
    <source>
        <dbReference type="ARBA" id="ARBA00007103"/>
    </source>
</evidence>
<protein>
    <recommendedName>
        <fullName evidence="4">Tryptophan synthase beta chain-like PALP domain-containing protein</fullName>
    </recommendedName>
</protein>
<dbReference type="Proteomes" id="UP001234787">
    <property type="component" value="Unassembled WGS sequence"/>
</dbReference>
<dbReference type="Pfam" id="PF00291">
    <property type="entry name" value="PALP"/>
    <property type="match status" value="1"/>
</dbReference>
<keyword evidence="6" id="KW-1185">Reference proteome</keyword>
<dbReference type="SUPFAM" id="SSF53686">
    <property type="entry name" value="Tryptophan synthase beta subunit-like PLP-dependent enzymes"/>
    <property type="match status" value="1"/>
</dbReference>
<dbReference type="Gene3D" id="3.40.50.1100">
    <property type="match status" value="1"/>
</dbReference>
<name>A0AAD3RRZ5_CRYJA</name>
<organism evidence="5 6">
    <name type="scientific">Cryptomeria japonica</name>
    <name type="common">Japanese cedar</name>
    <name type="synonym">Cupressus japonica</name>
    <dbReference type="NCBI Taxonomy" id="3369"/>
    <lineage>
        <taxon>Eukaryota</taxon>
        <taxon>Viridiplantae</taxon>
        <taxon>Streptophyta</taxon>
        <taxon>Embryophyta</taxon>
        <taxon>Tracheophyta</taxon>
        <taxon>Spermatophyta</taxon>
        <taxon>Pinopsida</taxon>
        <taxon>Pinidae</taxon>
        <taxon>Conifers II</taxon>
        <taxon>Cupressales</taxon>
        <taxon>Cupressaceae</taxon>
        <taxon>Cryptomeria</taxon>
    </lineage>
</organism>
<dbReference type="PANTHER" id="PTHR10314">
    <property type="entry name" value="CYSTATHIONINE BETA-SYNTHASE"/>
    <property type="match status" value="1"/>
</dbReference>
<comment type="caution">
    <text evidence="5">The sequence shown here is derived from an EMBL/GenBank/DDBJ whole genome shotgun (WGS) entry which is preliminary data.</text>
</comment>
<comment type="similarity">
    <text evidence="2">Belongs to the cysteine synthase/cystathionine beta-synthase family.</text>
</comment>
<feature type="domain" description="Tryptophan synthase beta chain-like PALP" evidence="4">
    <location>
        <begin position="3"/>
        <end position="82"/>
    </location>
</feature>
<dbReference type="AlphaFoldDB" id="A0AAD3RRZ5"/>